<gene>
    <name evidence="1" type="primary">51</name>
    <name evidence="1" type="ORF">SEA_SHECKWES_51</name>
</gene>
<dbReference type="EMBL" id="MK967385">
    <property type="protein sequence ID" value="QDM56477.1"/>
    <property type="molecule type" value="Genomic_DNA"/>
</dbReference>
<keyword evidence="2" id="KW-1185">Reference proteome</keyword>
<evidence type="ECO:0000313" key="2">
    <source>
        <dbReference type="Proteomes" id="UP000318552"/>
    </source>
</evidence>
<proteinExistence type="predicted"/>
<accession>A0A515MIL0</accession>
<sequence length="53" mass="6115">MKRNDPNCTYLATCTMCEPKRAMPFEDETKRDEWAKTHAKATKHPVQLGISFS</sequence>
<dbReference type="KEGG" id="vg:77939346"/>
<reference evidence="2" key="1">
    <citation type="submission" date="2019-05" db="EMBL/GenBank/DDBJ databases">
        <authorList>
            <person name="Begin E.J."/>
            <person name="Burnham C.Matt."/>
            <person name="Chappell E."/>
            <person name="Hambrick G.L."/>
            <person name="Harrington T.R."/>
            <person name="Harris A.E."/>
            <person name="Hasley B.L."/>
            <person name="Haynie C.M."/>
            <person name="Hopkins G.A."/>
            <person name="Hutchins C.B."/>
            <person name="Jester D.A."/>
            <person name="Johnson J."/>
            <person name="Martin A.P."/>
            <person name="Merino K.D."/>
            <person name="Pinkerton C.N."/>
            <person name="Poe J.Gabe."/>
            <person name="Savage T.D."/>
            <person name="Smith R.Hunter."/>
            <person name="Smith J.Zane."/>
            <person name="Spiva T.A."/>
            <person name="Thompson L."/>
            <person name="Thompson N.R."/>
            <person name="Thurman R.E."/>
            <person name="West C.T."/>
            <person name="Reyna N.S."/>
            <person name="Plymale R.C."/>
            <person name="Garlena R.A."/>
            <person name="Russell D.A."/>
            <person name="Pope W.H."/>
            <person name="Jacobs-Sera D."/>
            <person name="Hatfull G.F."/>
        </authorList>
    </citation>
    <scope>NUCLEOTIDE SEQUENCE [LARGE SCALE GENOMIC DNA]</scope>
</reference>
<protein>
    <submittedName>
        <fullName evidence="1">Uncharacterized protein</fullName>
    </submittedName>
</protein>
<evidence type="ECO:0000313" key="1">
    <source>
        <dbReference type="EMBL" id="QDM56477.1"/>
    </source>
</evidence>
<name>A0A515MIL0_9CAUD</name>
<dbReference type="Proteomes" id="UP000318552">
    <property type="component" value="Segment"/>
</dbReference>
<organism evidence="1 2">
    <name type="scientific">Gordonia phage SheckWes</name>
    <dbReference type="NCBI Taxonomy" id="2591117"/>
    <lineage>
        <taxon>Viruses</taxon>
        <taxon>Duplodnaviria</taxon>
        <taxon>Heunggongvirae</taxon>
        <taxon>Uroviricota</taxon>
        <taxon>Caudoviricetes</taxon>
        <taxon>Ponsvirus</taxon>
        <taxon>Ponsvirus sheckwes</taxon>
    </lineage>
</organism>
<dbReference type="RefSeq" id="YP_010663324.1">
    <property type="nucleotide sequence ID" value="NC_070895.1"/>
</dbReference>
<dbReference type="GeneID" id="77939346"/>